<evidence type="ECO:0000256" key="3">
    <source>
        <dbReference type="ARBA" id="ARBA00022840"/>
    </source>
</evidence>
<reference evidence="6 8" key="3">
    <citation type="journal article" date="2021" name="BMC Genomics">
        <title>Genome-resolved metagenome and metatranscriptome analyses of thermophilic composting reveal key bacterial players and their metabolic interactions.</title>
        <authorList>
            <person name="Braga L.P.P."/>
            <person name="Pereira R.V."/>
            <person name="Martins L.F."/>
            <person name="Moura L.M.S."/>
            <person name="Sanchez F.B."/>
            <person name="Patane J.S.L."/>
            <person name="da Silva A.M."/>
            <person name="Setubal J.C."/>
        </authorList>
    </citation>
    <scope>NUCLEOTIDE SEQUENCE [LARGE SCALE GENOMIC DNA]</scope>
    <source>
        <strain evidence="6">ZC4RG45</strain>
    </source>
</reference>
<dbReference type="PRINTS" id="PR00819">
    <property type="entry name" value="CBXCFQXSUPER"/>
</dbReference>
<dbReference type="InterPro" id="IPR027417">
    <property type="entry name" value="P-loop_NTPase"/>
</dbReference>
<dbReference type="Pfam" id="PF13229">
    <property type="entry name" value="Beta_helix"/>
    <property type="match status" value="3"/>
</dbReference>
<dbReference type="EMBL" id="QGUI01000144">
    <property type="protein sequence ID" value="PZM99644.1"/>
    <property type="molecule type" value="Genomic_DNA"/>
</dbReference>
<feature type="region of interest" description="Disordered" evidence="4">
    <location>
        <begin position="506"/>
        <end position="533"/>
    </location>
</feature>
<dbReference type="InterPro" id="IPR012334">
    <property type="entry name" value="Pectin_lyas_fold"/>
</dbReference>
<dbReference type="InterPro" id="IPR041627">
    <property type="entry name" value="AAA_lid_6"/>
</dbReference>
<dbReference type="GO" id="GO:0005524">
    <property type="term" value="F:ATP binding"/>
    <property type="evidence" value="ECO:0007669"/>
    <property type="project" value="UniProtKB-KW"/>
</dbReference>
<dbReference type="InterPro" id="IPR003593">
    <property type="entry name" value="AAA+_ATPase"/>
</dbReference>
<dbReference type="Pfam" id="PF00004">
    <property type="entry name" value="AAA"/>
    <property type="match status" value="1"/>
</dbReference>
<dbReference type="Gene3D" id="3.40.50.300">
    <property type="entry name" value="P-loop containing nucleotide triphosphate hydrolases"/>
    <property type="match status" value="1"/>
</dbReference>
<dbReference type="SUPFAM" id="SSF52540">
    <property type="entry name" value="P-loop containing nucleoside triphosphate hydrolases"/>
    <property type="match status" value="1"/>
</dbReference>
<feature type="domain" description="AAA+ ATPase" evidence="5">
    <location>
        <begin position="573"/>
        <end position="714"/>
    </location>
</feature>
<protein>
    <submittedName>
        <fullName evidence="7">AAA family ATPase</fullName>
    </submittedName>
    <submittedName>
        <fullName evidence="6">Right-handed parallel beta-helix repeat-containing protein</fullName>
    </submittedName>
</protein>
<dbReference type="STRING" id="1111738.GCA_000427905_03815"/>
<dbReference type="SMART" id="SM00710">
    <property type="entry name" value="PbH1"/>
    <property type="match status" value="11"/>
</dbReference>
<dbReference type="InterPro" id="IPR000641">
    <property type="entry name" value="CbxX/CfxQ"/>
</dbReference>
<keyword evidence="3" id="KW-0067">ATP-binding</keyword>
<dbReference type="Gene3D" id="2.160.20.10">
    <property type="entry name" value="Single-stranded right-handed beta-helix, Pectin lyase-like"/>
    <property type="match status" value="3"/>
</dbReference>
<dbReference type="InterPro" id="IPR011050">
    <property type="entry name" value="Pectin_lyase_fold/virulence"/>
</dbReference>
<dbReference type="FunFam" id="3.40.50.300:FF:000216">
    <property type="entry name" value="Type VII secretion ATPase EccA"/>
    <property type="match status" value="1"/>
</dbReference>
<evidence type="ECO:0000256" key="1">
    <source>
        <dbReference type="ARBA" id="ARBA00010378"/>
    </source>
</evidence>
<reference evidence="7" key="2">
    <citation type="submission" date="2018-05" db="EMBL/GenBank/DDBJ databases">
        <authorList>
            <person name="Lanie J.A."/>
            <person name="Ng W.-L."/>
            <person name="Kazmierczak K.M."/>
            <person name="Andrzejewski T.M."/>
            <person name="Davidsen T.M."/>
            <person name="Wayne K.J."/>
            <person name="Tettelin H."/>
            <person name="Glass J.I."/>
            <person name="Rusch D."/>
            <person name="Podicherti R."/>
            <person name="Tsui H.-C.T."/>
            <person name="Winkler M.E."/>
        </authorList>
    </citation>
    <scope>NUCLEOTIDE SEQUENCE</scope>
    <source>
        <strain evidence="7">ZC4RG45</strain>
    </source>
</reference>
<dbReference type="AlphaFoldDB" id="A0A2W4JKJ0"/>
<dbReference type="CDD" id="cd00009">
    <property type="entry name" value="AAA"/>
    <property type="match status" value="1"/>
</dbReference>
<evidence type="ECO:0000256" key="4">
    <source>
        <dbReference type="SAM" id="MobiDB-lite"/>
    </source>
</evidence>
<dbReference type="InterPro" id="IPR039448">
    <property type="entry name" value="Beta_helix"/>
</dbReference>
<dbReference type="InterPro" id="IPR003959">
    <property type="entry name" value="ATPase_AAA_core"/>
</dbReference>
<accession>A0A2W4JKJ0</accession>
<dbReference type="GO" id="GO:0016887">
    <property type="term" value="F:ATP hydrolysis activity"/>
    <property type="evidence" value="ECO:0007669"/>
    <property type="project" value="InterPro"/>
</dbReference>
<feature type="compositionally biased region" description="Basic and acidic residues" evidence="4">
    <location>
        <begin position="519"/>
        <end position="532"/>
    </location>
</feature>
<name>A0A2W4JKJ0_9PSEU</name>
<dbReference type="PANTHER" id="PTHR43392">
    <property type="entry name" value="AAA-TYPE ATPASE FAMILY PROTEIN / ANKYRIN REPEAT FAMILY PROTEIN"/>
    <property type="match status" value="1"/>
</dbReference>
<dbReference type="SMART" id="SM00382">
    <property type="entry name" value="AAA"/>
    <property type="match status" value="1"/>
</dbReference>
<dbReference type="Pfam" id="PF17866">
    <property type="entry name" value="AAA_lid_6"/>
    <property type="match status" value="1"/>
</dbReference>
<dbReference type="EMBL" id="QGUI02000187">
    <property type="protein sequence ID" value="MFO7193263.1"/>
    <property type="molecule type" value="Genomic_DNA"/>
</dbReference>
<comment type="similarity">
    <text evidence="1">Belongs to the CbxX/CfxQ family.</text>
</comment>
<dbReference type="SUPFAM" id="SSF51126">
    <property type="entry name" value="Pectin lyase-like"/>
    <property type="match status" value="3"/>
</dbReference>
<keyword evidence="2" id="KW-0547">Nucleotide-binding</keyword>
<evidence type="ECO:0000313" key="6">
    <source>
        <dbReference type="EMBL" id="MFO7193263.1"/>
    </source>
</evidence>
<proteinExistence type="inferred from homology"/>
<evidence type="ECO:0000313" key="7">
    <source>
        <dbReference type="EMBL" id="PZM99644.1"/>
    </source>
</evidence>
<comment type="caution">
    <text evidence="7">The sequence shown here is derived from an EMBL/GenBank/DDBJ whole genome shotgun (WGS) entry which is preliminary data.</text>
</comment>
<evidence type="ECO:0000259" key="5">
    <source>
        <dbReference type="SMART" id="SM00382"/>
    </source>
</evidence>
<sequence length="804" mass="83437">MSKDVIVVSQAGKGRSTIAEALAAASVGTLIVVGPGRYRETLVVDKPVTITAEDGPGTVEVVSRRGPVVSLATDSAAVSGIQITCDDRDNPAIVVMQGQLSLTECAIRAAAWATIFSQDKGTVLMRDCEVRNTVGAGVVTTSPDGGQLEGCRLDELGTSGIVVAEGGSLTVRKSAVRKASGNGICLNGRGQLTVEDTEVTGTDKPAVAVEQNASISAVRLTVSDANAIGFYLATTQNVSLDECAVQGSGAEAVYVAEGCKPTLSGITIRNARGRGMHFTGRAGGTVSGADVADVDGVGVEVTERSLTELDRVTVSSCTKGGVRVAGGAEPLFRRLRVFGCGGEAVQMCERSRGTFESIEIDEGNVGVAVSDEARPTVSGLTVRGTDGAAVSVLDATLALSDATIDSAGAEGVLAGQGADLSLSRSRVIGSAGPGCLLGEGASASITDCEFSAGSADGIRIDTDESVRLQSCTVRENRGSGLRQTKPGTSIQVLDLISSDNGVPDAYGTSAAAAAPAPTRAEERQERAKRGSDPLEELNNLVGLASVKADVKSLINLNKMAKRRKDAGLSAPPMARHLVFAGSPGTGKTTVARLYGQILAELGVLRKGHLVEVARADLVAQIIGGTAIKTTEAFESALGGVFFIDEAYTLSSSKGGTGPDFGQEAIDTLVKLMEDHRDDVVVIAAGYSKEMKEFLAANPGMESRFSRTIEFANYTSDELVTIVQQQCDKHDYRLTDDAAEALRKYFAEIPKDGTFGNGRAARRVFEQMADNHASRLASMPNANMEDLTTLTKEDLVSICADVGGK</sequence>
<gene>
    <name evidence="6" type="ORF">DIU77_013555</name>
    <name evidence="7" type="ORF">DIU77_05310</name>
</gene>
<reference evidence="6" key="1">
    <citation type="submission" date="2018-05" db="EMBL/GenBank/DDBJ databases">
        <authorList>
            <person name="Moura L."/>
            <person name="Setubal J.C."/>
        </authorList>
    </citation>
    <scope>NUCLEOTIDE SEQUENCE</scope>
    <source>
        <strain evidence="6">ZC4RG45</strain>
    </source>
</reference>
<dbReference type="PANTHER" id="PTHR43392:SF2">
    <property type="entry name" value="AAA-TYPE ATPASE FAMILY PROTEIN _ ANKYRIN REPEAT FAMILY PROTEIN"/>
    <property type="match status" value="1"/>
</dbReference>
<dbReference type="InterPro" id="IPR050773">
    <property type="entry name" value="CbxX/CfxQ_RuBisCO_ESX"/>
</dbReference>
<evidence type="ECO:0000313" key="8">
    <source>
        <dbReference type="Proteomes" id="UP000249324"/>
    </source>
</evidence>
<dbReference type="InterPro" id="IPR006626">
    <property type="entry name" value="PbH1"/>
</dbReference>
<reference evidence="6" key="4">
    <citation type="submission" date="2023-08" db="EMBL/GenBank/DDBJ databases">
        <authorList>
            <person name="Guima S.E.S."/>
            <person name="Martins L.F."/>
            <person name="Silva A.M."/>
            <person name="Setubal J.C."/>
        </authorList>
    </citation>
    <scope>NUCLEOTIDE SEQUENCE</scope>
    <source>
        <strain evidence="6">ZC4RG45</strain>
    </source>
</reference>
<organism evidence="7">
    <name type="scientific">Thermocrispum agreste</name>
    <dbReference type="NCBI Taxonomy" id="37925"/>
    <lineage>
        <taxon>Bacteria</taxon>
        <taxon>Bacillati</taxon>
        <taxon>Actinomycetota</taxon>
        <taxon>Actinomycetes</taxon>
        <taxon>Pseudonocardiales</taxon>
        <taxon>Pseudonocardiaceae</taxon>
        <taxon>Thermocrispum</taxon>
    </lineage>
</organism>
<evidence type="ECO:0000256" key="2">
    <source>
        <dbReference type="ARBA" id="ARBA00022741"/>
    </source>
</evidence>
<dbReference type="Proteomes" id="UP000249324">
    <property type="component" value="Unassembled WGS sequence"/>
</dbReference>
<dbReference type="Gene3D" id="1.10.8.60">
    <property type="match status" value="1"/>
</dbReference>